<dbReference type="Gene3D" id="3.40.50.2300">
    <property type="match status" value="2"/>
</dbReference>
<dbReference type="InterPro" id="IPR007487">
    <property type="entry name" value="ABC_transpt-TYRBP-like"/>
</dbReference>
<dbReference type="AlphaFoldDB" id="A0A512DYQ5"/>
<feature type="chain" id="PRO_5022236687" description="ABC transporter substrate-binding protein" evidence="1">
    <location>
        <begin position="35"/>
        <end position="322"/>
    </location>
</feature>
<accession>A0A512DYQ5</accession>
<reference evidence="2 3" key="1">
    <citation type="submission" date="2019-07" db="EMBL/GenBank/DDBJ databases">
        <title>Whole genome shotgun sequence of Skermanella aerolata NBRC 106429.</title>
        <authorList>
            <person name="Hosoyama A."/>
            <person name="Uohara A."/>
            <person name="Ohji S."/>
            <person name="Ichikawa N."/>
        </authorList>
    </citation>
    <scope>NUCLEOTIDE SEQUENCE [LARGE SCALE GENOMIC DNA]</scope>
    <source>
        <strain evidence="2 3">NBRC 106429</strain>
    </source>
</reference>
<dbReference type="PANTHER" id="PTHR35271:SF1">
    <property type="entry name" value="ABC TRANSPORTER, SUBSTRATE-BINDING LIPOPROTEIN"/>
    <property type="match status" value="1"/>
</dbReference>
<gene>
    <name evidence="2" type="ORF">SAE02_57440</name>
</gene>
<dbReference type="Proteomes" id="UP000321523">
    <property type="component" value="Unassembled WGS sequence"/>
</dbReference>
<dbReference type="OrthoDB" id="9776955at2"/>
<organism evidence="2 3">
    <name type="scientific">Skermanella aerolata</name>
    <dbReference type="NCBI Taxonomy" id="393310"/>
    <lineage>
        <taxon>Bacteria</taxon>
        <taxon>Pseudomonadati</taxon>
        <taxon>Pseudomonadota</taxon>
        <taxon>Alphaproteobacteria</taxon>
        <taxon>Rhodospirillales</taxon>
        <taxon>Azospirillaceae</taxon>
        <taxon>Skermanella</taxon>
    </lineage>
</organism>
<evidence type="ECO:0000313" key="2">
    <source>
        <dbReference type="EMBL" id="GEO41596.1"/>
    </source>
</evidence>
<sequence length="322" mass="34076">MGKSMSVKKLAGFGRICIIASGFLASATFGVAHAAEIGISWPGKSASILIWEKAFKERLTAIAPDLKVETIKEVPTNEEFGAILKRFDTEKDAIVLFRSNAAEYVKANPTKKPTFFGSVNNVAELDLIEHPEKPEGNYTAASYFIAPEIQLQSFIALTPKVKRLAFVQEAGQASSAAEAGPSLEACRKLALTCQLIAVPSADQIASAIQAKLSEVDALVIGRQAMIIDNAKAVIAAAGDKPVFTYHEKAVKDGALIGMTASNEKLGALLADAVAGVVLKGRKIADTPVIVDTAPTLYINMNSVQKLGVQVPVELLGSANLIQ</sequence>
<name>A0A512DYQ5_9PROT</name>
<evidence type="ECO:0008006" key="4">
    <source>
        <dbReference type="Google" id="ProtNLM"/>
    </source>
</evidence>
<dbReference type="Pfam" id="PF04392">
    <property type="entry name" value="ABC_sub_bind"/>
    <property type="match status" value="1"/>
</dbReference>
<comment type="caution">
    <text evidence="2">The sequence shown here is derived from an EMBL/GenBank/DDBJ whole genome shotgun (WGS) entry which is preliminary data.</text>
</comment>
<feature type="signal peptide" evidence="1">
    <location>
        <begin position="1"/>
        <end position="34"/>
    </location>
</feature>
<dbReference type="EMBL" id="BJYZ01000029">
    <property type="protein sequence ID" value="GEO41596.1"/>
    <property type="molecule type" value="Genomic_DNA"/>
</dbReference>
<evidence type="ECO:0000256" key="1">
    <source>
        <dbReference type="SAM" id="SignalP"/>
    </source>
</evidence>
<proteinExistence type="predicted"/>
<keyword evidence="1" id="KW-0732">Signal</keyword>
<evidence type="ECO:0000313" key="3">
    <source>
        <dbReference type="Proteomes" id="UP000321523"/>
    </source>
</evidence>
<dbReference type="PANTHER" id="PTHR35271">
    <property type="entry name" value="ABC TRANSPORTER, SUBSTRATE-BINDING LIPOPROTEIN-RELATED"/>
    <property type="match status" value="1"/>
</dbReference>
<keyword evidence="3" id="KW-1185">Reference proteome</keyword>
<protein>
    <recommendedName>
        <fullName evidence="4">ABC transporter substrate-binding protein</fullName>
    </recommendedName>
</protein>